<feature type="compositionally biased region" description="Basic and acidic residues" evidence="2">
    <location>
        <begin position="621"/>
        <end position="632"/>
    </location>
</feature>
<dbReference type="Proteomes" id="UP001166674">
    <property type="component" value="Unassembled WGS sequence"/>
</dbReference>
<evidence type="ECO:0000256" key="1">
    <source>
        <dbReference type="ARBA" id="ARBA00010586"/>
    </source>
</evidence>
<sequence length="820" mass="89789">MDLDTGHLGHLPADRTPLLAHPGSAQRQATGCQGRRIRGSALAPPWRPSVPVQHRMHGVAQGLVWASPAYSGNLNRHWTVGLRPTSATAPLAKRVSMREVCGWKCGVPAVPDHLNKRPGKNFNPGAFMNPFRGLPFLPAAPVPAHQPFWEPPVAQRVTAPISQGNPLVLSACPEQPYVAGLFGFGQQGPERRPIEPPHIQNIAHTQGPLNWGAPGPFCQGMENPAPFLPALPASASGGIGNYRGPCYLGRRPPAPRPVALVAPIMFPMNAQQRPGRVYGEGALPTLQPAVPPDDTSEPQSNYENFRRWQRFKTLVRRHLPQTPDVEALSCFLVPVLRSLCRREPTITMEEGLRKGLQEWQRTSNFDRMIFYETAEKFVEFEAAEELEDPRMQLAGVFQSQPPPVPQRLDHPRPPVNAVQQSAKLKVPQTKVSETKVSETKARETKACVIKVPETTTPEEIPPEAVQECEDIMDHVVGPPNFAMCEPSSSFIGEPAANLGQEELEQQPIDNDLDPDPSLLTYVDEDFVEKVETMIQPSFLEELLPSKPDINILALTKELEEEEELTSGQPVPISSSACEEAPLQVSQGHAVFQQDSTASEAAASLNEKRDHHADGGASVENRNPEKASQDLKKCRTTHPELLGPKDNAILRSIQESSSLRAVWSNLPPQNLRSSSVNQRNKRGVGPRRAATSGGPHGTPNGSSVDDDLQSLDFLLFSQHHLLPWGLSQSQGPHVETLCSGEQAVQAPLPQRGGLSHHPPPAAMAKKRALAGCSYTVEKRSCLEPTLQETGGQHLDPEVVEASQSHKRKWKATGSQEKKRRT</sequence>
<dbReference type="InterPro" id="IPR024310">
    <property type="entry name" value="NUT"/>
</dbReference>
<feature type="domain" description="Nuclear Testis protein N-terminal" evidence="3">
    <location>
        <begin position="122"/>
        <end position="819"/>
    </location>
</feature>
<feature type="region of interest" description="Disordered" evidence="2">
    <location>
        <begin position="666"/>
        <end position="703"/>
    </location>
</feature>
<dbReference type="AlphaFoldDB" id="A0AA41NAZ0"/>
<comment type="caution">
    <text evidence="4">The sequence shown here is derived from an EMBL/GenBank/DDBJ whole genome shotgun (WGS) entry which is preliminary data.</text>
</comment>
<evidence type="ECO:0000313" key="5">
    <source>
        <dbReference type="Proteomes" id="UP001166674"/>
    </source>
</evidence>
<dbReference type="PANTHER" id="PTHR22879">
    <property type="entry name" value="NUT FAMILY MEMBER 1"/>
    <property type="match status" value="1"/>
</dbReference>
<gene>
    <name evidence="4" type="ORF">SUZIE_190645</name>
</gene>
<evidence type="ECO:0000313" key="4">
    <source>
        <dbReference type="EMBL" id="MBZ3887001.1"/>
    </source>
</evidence>
<organism evidence="4 5">
    <name type="scientific">Sciurus carolinensis</name>
    <name type="common">Eastern gray squirrel</name>
    <dbReference type="NCBI Taxonomy" id="30640"/>
    <lineage>
        <taxon>Eukaryota</taxon>
        <taxon>Metazoa</taxon>
        <taxon>Chordata</taxon>
        <taxon>Craniata</taxon>
        <taxon>Vertebrata</taxon>
        <taxon>Euteleostomi</taxon>
        <taxon>Mammalia</taxon>
        <taxon>Eutheria</taxon>
        <taxon>Euarchontoglires</taxon>
        <taxon>Glires</taxon>
        <taxon>Rodentia</taxon>
        <taxon>Sciuromorpha</taxon>
        <taxon>Sciuridae</taxon>
        <taxon>Sciurinae</taxon>
        <taxon>Sciurini</taxon>
        <taxon>Sciurus</taxon>
    </lineage>
</organism>
<dbReference type="InterPro" id="IPR024309">
    <property type="entry name" value="NUT_N"/>
</dbReference>
<accession>A0AA41NAZ0</accession>
<protein>
    <submittedName>
        <fullName evidence="4">NUT family member 2</fullName>
    </submittedName>
</protein>
<dbReference type="Pfam" id="PF12881">
    <property type="entry name" value="NUT"/>
    <property type="match status" value="1"/>
</dbReference>
<proteinExistence type="inferred from homology"/>
<feature type="region of interest" description="Disordered" evidence="2">
    <location>
        <begin position="579"/>
        <end position="642"/>
    </location>
</feature>
<dbReference type="PANTHER" id="PTHR22879:SF14">
    <property type="entry name" value="NUT FAMILY MEMBER 2A-RELATED"/>
    <property type="match status" value="1"/>
</dbReference>
<comment type="similarity">
    <text evidence="1">Belongs to the NUT family.</text>
</comment>
<evidence type="ECO:0000256" key="2">
    <source>
        <dbReference type="SAM" id="MobiDB-lite"/>
    </source>
</evidence>
<keyword evidence="5" id="KW-1185">Reference proteome</keyword>
<feature type="region of interest" description="Disordered" evidence="2">
    <location>
        <begin position="785"/>
        <end position="820"/>
    </location>
</feature>
<feature type="compositionally biased region" description="Polar residues" evidence="2">
    <location>
        <begin position="666"/>
        <end position="677"/>
    </location>
</feature>
<name>A0AA41NAZ0_SCICA</name>
<feature type="region of interest" description="Disordered" evidence="2">
    <location>
        <begin position="1"/>
        <end position="29"/>
    </location>
</feature>
<dbReference type="EMBL" id="JAATJV010412799">
    <property type="protein sequence ID" value="MBZ3887001.1"/>
    <property type="molecule type" value="Genomic_DNA"/>
</dbReference>
<reference evidence="4" key="1">
    <citation type="submission" date="2020-03" db="EMBL/GenBank/DDBJ databases">
        <title>Studies in the Genomics of Life Span.</title>
        <authorList>
            <person name="Glass D."/>
        </authorList>
    </citation>
    <scope>NUCLEOTIDE SEQUENCE</scope>
    <source>
        <strain evidence="4">SUZIE</strain>
        <tissue evidence="4">Muscle</tissue>
    </source>
</reference>
<evidence type="ECO:0000259" key="3">
    <source>
        <dbReference type="Pfam" id="PF12881"/>
    </source>
</evidence>